<dbReference type="EMBL" id="LJSX01000017">
    <property type="protein sequence ID" value="KPQ10201.1"/>
    <property type="molecule type" value="Genomic_DNA"/>
</dbReference>
<feature type="domain" description="EngB-type G" evidence="12">
    <location>
        <begin position="48"/>
        <end position="223"/>
    </location>
</feature>
<evidence type="ECO:0000256" key="5">
    <source>
        <dbReference type="ARBA" id="ARBA00022741"/>
    </source>
</evidence>
<dbReference type="Gene3D" id="3.40.50.300">
    <property type="entry name" value="P-loop containing nucleotide triphosphate hydrolases"/>
    <property type="match status" value="1"/>
</dbReference>
<comment type="function">
    <text evidence="10">Necessary for normal cell division and for the maintenance of normal septation.</text>
</comment>
<dbReference type="GO" id="GO:0000917">
    <property type="term" value="P:division septum assembly"/>
    <property type="evidence" value="ECO:0007669"/>
    <property type="project" value="UniProtKB-KW"/>
</dbReference>
<evidence type="ECO:0000313" key="13">
    <source>
        <dbReference type="EMBL" id="KPQ10201.1"/>
    </source>
</evidence>
<dbReference type="Proteomes" id="UP000050497">
    <property type="component" value="Unassembled WGS sequence"/>
</dbReference>
<accession>A0A0P7Y7K1</accession>
<dbReference type="CDD" id="cd01876">
    <property type="entry name" value="YihA_EngB"/>
    <property type="match status" value="1"/>
</dbReference>
<evidence type="ECO:0000313" key="14">
    <source>
        <dbReference type="EMBL" id="SCC80937.1"/>
    </source>
</evidence>
<keyword evidence="5 10" id="KW-0547">Nucleotide-binding</keyword>
<dbReference type="PANTHER" id="PTHR11649">
    <property type="entry name" value="MSS1/TRME-RELATED GTP-BINDING PROTEIN"/>
    <property type="match status" value="1"/>
</dbReference>
<keyword evidence="16" id="KW-1185">Reference proteome</keyword>
<evidence type="ECO:0000256" key="4">
    <source>
        <dbReference type="ARBA" id="ARBA00022723"/>
    </source>
</evidence>
<dbReference type="FunFam" id="3.40.50.300:FF:000098">
    <property type="entry name" value="Probable GTP-binding protein EngB"/>
    <property type="match status" value="1"/>
</dbReference>
<dbReference type="InterPro" id="IPR030393">
    <property type="entry name" value="G_ENGB_dom"/>
</dbReference>
<dbReference type="PATRIC" id="fig|1653334.4.peg.10"/>
<evidence type="ECO:0000313" key="15">
    <source>
        <dbReference type="Proteomes" id="UP000050497"/>
    </source>
</evidence>
<dbReference type="GO" id="GO:0046872">
    <property type="term" value="F:metal ion binding"/>
    <property type="evidence" value="ECO:0007669"/>
    <property type="project" value="UniProtKB-KW"/>
</dbReference>
<keyword evidence="9 10" id="KW-0131">Cell cycle</keyword>
<evidence type="ECO:0000256" key="9">
    <source>
        <dbReference type="ARBA" id="ARBA00023306"/>
    </source>
</evidence>
<dbReference type="PANTHER" id="PTHR11649:SF13">
    <property type="entry name" value="ENGB-TYPE G DOMAIN-CONTAINING PROTEIN"/>
    <property type="match status" value="1"/>
</dbReference>
<proteinExistence type="inferred from homology"/>
<dbReference type="GO" id="GO:0005829">
    <property type="term" value="C:cytosol"/>
    <property type="evidence" value="ECO:0007669"/>
    <property type="project" value="TreeGrafter"/>
</dbReference>
<organism evidence="13 15">
    <name type="scientific">Saliniramus fredricksonii</name>
    <dbReference type="NCBI Taxonomy" id="1653334"/>
    <lineage>
        <taxon>Bacteria</taxon>
        <taxon>Pseudomonadati</taxon>
        <taxon>Pseudomonadota</taxon>
        <taxon>Alphaproteobacteria</taxon>
        <taxon>Hyphomicrobiales</taxon>
        <taxon>Salinarimonadaceae</taxon>
        <taxon>Saliniramus</taxon>
    </lineage>
</organism>
<evidence type="ECO:0000256" key="6">
    <source>
        <dbReference type="ARBA" id="ARBA00022842"/>
    </source>
</evidence>
<dbReference type="InterPro" id="IPR019987">
    <property type="entry name" value="GTP-bd_ribosome_bio_YsxC"/>
</dbReference>
<dbReference type="OrthoDB" id="9804921at2"/>
<comment type="cofactor">
    <cofactor evidence="1">
        <name>Mg(2+)</name>
        <dbReference type="ChEBI" id="CHEBI:18420"/>
    </cofactor>
</comment>
<dbReference type="Pfam" id="PF01926">
    <property type="entry name" value="MMR_HSR1"/>
    <property type="match status" value="1"/>
</dbReference>
<dbReference type="PROSITE" id="PS51706">
    <property type="entry name" value="G_ENGB"/>
    <property type="match status" value="1"/>
</dbReference>
<evidence type="ECO:0000313" key="16">
    <source>
        <dbReference type="Proteomes" id="UP000182800"/>
    </source>
</evidence>
<dbReference type="SUPFAM" id="SSF52540">
    <property type="entry name" value="P-loop containing nucleoside triphosphate hydrolases"/>
    <property type="match status" value="1"/>
</dbReference>
<dbReference type="HAMAP" id="MF_00321">
    <property type="entry name" value="GTPase_EngB"/>
    <property type="match status" value="1"/>
</dbReference>
<name>A0A0P7Y7K1_9HYPH</name>
<dbReference type="InterPro" id="IPR027417">
    <property type="entry name" value="P-loop_NTPase"/>
</dbReference>
<dbReference type="RefSeq" id="WP_074444739.1">
    <property type="nucleotide sequence ID" value="NZ_FMBM01000002.1"/>
</dbReference>
<evidence type="ECO:0000256" key="8">
    <source>
        <dbReference type="ARBA" id="ARBA00023210"/>
    </source>
</evidence>
<dbReference type="NCBIfam" id="TIGR03598">
    <property type="entry name" value="GTPase_YsxC"/>
    <property type="match status" value="1"/>
</dbReference>
<comment type="similarity">
    <text evidence="2 10">Belongs to the TRAFAC class TrmE-Era-EngA-EngB-Septin-like GTPase superfamily. EngB GTPase family.</text>
</comment>
<keyword evidence="8 10" id="KW-0717">Septation</keyword>
<evidence type="ECO:0000256" key="7">
    <source>
        <dbReference type="ARBA" id="ARBA00023134"/>
    </source>
</evidence>
<evidence type="ECO:0000256" key="1">
    <source>
        <dbReference type="ARBA" id="ARBA00001946"/>
    </source>
</evidence>
<keyword evidence="4" id="KW-0479">Metal-binding</keyword>
<dbReference type="STRING" id="1653334.GA0071312_1866"/>
<dbReference type="EMBL" id="FMBM01000002">
    <property type="protein sequence ID" value="SCC80937.1"/>
    <property type="molecule type" value="Genomic_DNA"/>
</dbReference>
<sequence>MREHDGDEQQSEDTEPGPDFVEAGRKLFARESQFSTAASGTDHLPPMHKLEIAFAGRSNVGKSSLVNALTGRKTLARTSHTPGRTQQLNFFDLGGFCTLVDMPGYGYAAVSKEKVKSWTQLIHDYLRGRANLARVYVLIDSRHGLKKLDTEVLDMLDTAAVSYQIILTKSDEPKKGELADIVAKTREAIARRPAAFPEIIVTSSREKTGVVELRAAIAQLLHERNEEIPQ</sequence>
<comment type="caution">
    <text evidence="13">The sequence shown here is derived from an EMBL/GenBank/DDBJ whole genome shotgun (WGS) entry which is preliminary data.</text>
</comment>
<keyword evidence="3 10" id="KW-0132">Cell division</keyword>
<reference evidence="13 15" key="1">
    <citation type="submission" date="2015-09" db="EMBL/GenBank/DDBJ databases">
        <title>Identification and resolution of microdiversity through metagenomic sequencing of parallel consortia.</title>
        <authorList>
            <person name="Nelson W.C."/>
            <person name="Romine M.F."/>
            <person name="Lindemann S.R."/>
        </authorList>
    </citation>
    <scope>NUCLEOTIDE SEQUENCE [LARGE SCALE GENOMIC DNA]</scope>
    <source>
        <strain evidence="13">HL-109</strain>
    </source>
</reference>
<evidence type="ECO:0000256" key="11">
    <source>
        <dbReference type="SAM" id="MobiDB-lite"/>
    </source>
</evidence>
<evidence type="ECO:0000259" key="12">
    <source>
        <dbReference type="PROSITE" id="PS51706"/>
    </source>
</evidence>
<dbReference type="InterPro" id="IPR006073">
    <property type="entry name" value="GTP-bd"/>
</dbReference>
<keyword evidence="7 10" id="KW-0342">GTP-binding</keyword>
<evidence type="ECO:0000256" key="2">
    <source>
        <dbReference type="ARBA" id="ARBA00009638"/>
    </source>
</evidence>
<evidence type="ECO:0000256" key="3">
    <source>
        <dbReference type="ARBA" id="ARBA00022618"/>
    </source>
</evidence>
<protein>
    <recommendedName>
        <fullName evidence="10">Probable GTP-binding protein EngB</fullName>
    </recommendedName>
</protein>
<dbReference type="Proteomes" id="UP000182800">
    <property type="component" value="Unassembled WGS sequence"/>
</dbReference>
<dbReference type="GO" id="GO:0005525">
    <property type="term" value="F:GTP binding"/>
    <property type="evidence" value="ECO:0007669"/>
    <property type="project" value="UniProtKB-UniRule"/>
</dbReference>
<keyword evidence="6" id="KW-0460">Magnesium</keyword>
<reference evidence="14 16" key="2">
    <citation type="submission" date="2016-08" db="EMBL/GenBank/DDBJ databases">
        <authorList>
            <person name="Varghese N."/>
            <person name="Submissions Spin"/>
        </authorList>
    </citation>
    <scope>NUCLEOTIDE SEQUENCE [LARGE SCALE GENOMIC DNA]</scope>
    <source>
        <strain evidence="14 16">HL-109</strain>
    </source>
</reference>
<feature type="region of interest" description="Disordered" evidence="11">
    <location>
        <begin position="1"/>
        <end position="24"/>
    </location>
</feature>
<gene>
    <name evidence="10 13" type="primary">engB</name>
    <name evidence="14" type="ORF">GA0071312_1866</name>
    <name evidence="13" type="ORF">HLUCCO17_11425</name>
</gene>
<dbReference type="AlphaFoldDB" id="A0A0P7Y7K1"/>
<evidence type="ECO:0000256" key="10">
    <source>
        <dbReference type="HAMAP-Rule" id="MF_00321"/>
    </source>
</evidence>